<evidence type="ECO:0000256" key="7">
    <source>
        <dbReference type="SAM" id="MobiDB-lite"/>
    </source>
</evidence>
<reference evidence="9" key="1">
    <citation type="journal article" date="2023" name="Mol. Phylogenet. Evol.">
        <title>Genome-scale phylogeny and comparative genomics of the fungal order Sordariales.</title>
        <authorList>
            <person name="Hensen N."/>
            <person name="Bonometti L."/>
            <person name="Westerberg I."/>
            <person name="Brannstrom I.O."/>
            <person name="Guillou S."/>
            <person name="Cros-Aarteil S."/>
            <person name="Calhoun S."/>
            <person name="Haridas S."/>
            <person name="Kuo A."/>
            <person name="Mondo S."/>
            <person name="Pangilinan J."/>
            <person name="Riley R."/>
            <person name="LaButti K."/>
            <person name="Andreopoulos B."/>
            <person name="Lipzen A."/>
            <person name="Chen C."/>
            <person name="Yan M."/>
            <person name="Daum C."/>
            <person name="Ng V."/>
            <person name="Clum A."/>
            <person name="Steindorff A."/>
            <person name="Ohm R.A."/>
            <person name="Martin F."/>
            <person name="Silar P."/>
            <person name="Natvig D.O."/>
            <person name="Lalanne C."/>
            <person name="Gautier V."/>
            <person name="Ament-Velasquez S.L."/>
            <person name="Kruys A."/>
            <person name="Hutchinson M.I."/>
            <person name="Powell A.J."/>
            <person name="Barry K."/>
            <person name="Miller A.N."/>
            <person name="Grigoriev I.V."/>
            <person name="Debuchy R."/>
            <person name="Gladieux P."/>
            <person name="Hiltunen Thoren M."/>
            <person name="Johannesson H."/>
        </authorList>
    </citation>
    <scope>NUCLEOTIDE SEQUENCE</scope>
    <source>
        <strain evidence="9">CBS 560.94</strain>
    </source>
</reference>
<dbReference type="GeneID" id="87867209"/>
<dbReference type="InterPro" id="IPR056861">
    <property type="entry name" value="HMCN1-like_VWA"/>
</dbReference>
<evidence type="ECO:0000256" key="4">
    <source>
        <dbReference type="ARBA" id="ARBA00022679"/>
    </source>
</evidence>
<keyword evidence="4" id="KW-0808">Transferase</keyword>
<dbReference type="Pfam" id="PF02816">
    <property type="entry name" value="Alpha_kinase"/>
    <property type="match status" value="1"/>
</dbReference>
<dbReference type="GO" id="GO:0005524">
    <property type="term" value="F:ATP binding"/>
    <property type="evidence" value="ECO:0007669"/>
    <property type="project" value="InterPro"/>
</dbReference>
<keyword evidence="3" id="KW-0723">Serine/threonine-protein kinase</keyword>
<feature type="compositionally biased region" description="Polar residues" evidence="7">
    <location>
        <begin position="77"/>
        <end position="115"/>
    </location>
</feature>
<organism evidence="9 10">
    <name type="scientific">Neurospora tetraspora</name>
    <dbReference type="NCBI Taxonomy" id="94610"/>
    <lineage>
        <taxon>Eukaryota</taxon>
        <taxon>Fungi</taxon>
        <taxon>Dikarya</taxon>
        <taxon>Ascomycota</taxon>
        <taxon>Pezizomycotina</taxon>
        <taxon>Sordariomycetes</taxon>
        <taxon>Sordariomycetidae</taxon>
        <taxon>Sordariales</taxon>
        <taxon>Sordariaceae</taxon>
        <taxon>Neurospora</taxon>
    </lineage>
</organism>
<evidence type="ECO:0000256" key="5">
    <source>
        <dbReference type="ARBA" id="ARBA00022729"/>
    </source>
</evidence>
<keyword evidence="10" id="KW-1185">Reference proteome</keyword>
<sequence>MAQPPSKHGTGPSSTASTTSSMPTAPTPSTTIYRNGRERGALGAEALLRARVNGRLKTPSQSSTSSSRTPLVLTPTGSTDTFVASRTSKTVSSRATTNSASFLTPTQDDLESNGNGHAVSRSRASVSPFGSSSSTQTNVRKQMRDILEENERLRTQLDMLTLKASSPTLTTQEEACRLRQLKSQECEAISNAPRRSTAGLFKSVCSTDLLFLIDTTGSMGPYIESAKSQVRVAMVGYKDHLDNPNIQFLDFTQSTDEVRSFLDSLVATGGDDLPEDVLGGLQQALDANWKHQTRVIIHIADAPPHGRTLHNLGDWSDTYPNPGSEPHKLTYQPLLKRMIGSKINYVLLRIRSCTDWMARAFLDEYAAVGGDCMLSKQNAYCGKVSNPSKKNGLPSGRLLFREAELGITFSALQDLVVKAVTTSAISTATRAFTLRASSRRVPGGTNTQKSSCVDLGSIHEDEEVSSNRPSIKLEEGPAGEGFSVNGGSVTGMPGCAPLKGTGNTLDDLMESDDNITVSVLKLNLRKRKTPFAEGALRLASFARTESSTNRYVVKEFKDDNSKYDDDDDGGQDSRRRTLAHLAEDMRSQALCKAFALEFNLLLGDSPEHAIDFVVTSCFKCDNMGERKGKCMYIEPFLDGKYIKYNGNAGYANDDPELAEDPSNLAAQAFSHFTFERSHGRFLVCDLQGVGKMMTDPAVHTLDPYRFSLSQTNLGAEGFMFFFAWHERNKLCRQLGLQSNGQSLVDGDDKPMQFRKHWRGIERLSHGIGDMAAFCCSNKLCGKILSQAQAATSERSGPSGYHWCDECLPQLDKFMVCSTWGVPHHEFEVSKFFYESQGKNIPRYCPDHDVRESAAKLFAFDPAFKVQ</sequence>
<dbReference type="InterPro" id="IPR052969">
    <property type="entry name" value="Thr-specific_kinase-like"/>
</dbReference>
<dbReference type="SMART" id="SM00811">
    <property type="entry name" value="Alpha_kinase"/>
    <property type="match status" value="1"/>
</dbReference>
<dbReference type="InterPro" id="IPR004166">
    <property type="entry name" value="a-kinase_dom"/>
</dbReference>
<dbReference type="PROSITE" id="PS51158">
    <property type="entry name" value="ALPHA_KINASE"/>
    <property type="match status" value="1"/>
</dbReference>
<dbReference type="Proteomes" id="UP001278500">
    <property type="component" value="Unassembled WGS sequence"/>
</dbReference>
<dbReference type="RefSeq" id="XP_062685106.1">
    <property type="nucleotide sequence ID" value="XM_062830055.1"/>
</dbReference>
<evidence type="ECO:0000256" key="1">
    <source>
        <dbReference type="ARBA" id="ARBA00004613"/>
    </source>
</evidence>
<dbReference type="Pfam" id="PF25106">
    <property type="entry name" value="VWA_4"/>
    <property type="match status" value="1"/>
</dbReference>
<dbReference type="CDD" id="cd04515">
    <property type="entry name" value="Alpha_kinase"/>
    <property type="match status" value="1"/>
</dbReference>
<dbReference type="CDD" id="cd00198">
    <property type="entry name" value="vWFA"/>
    <property type="match status" value="1"/>
</dbReference>
<dbReference type="PANTHER" id="PTHR47763">
    <property type="entry name" value="ALPHA-PROTEIN KINASE VWKA"/>
    <property type="match status" value="1"/>
</dbReference>
<dbReference type="PANTHER" id="PTHR47763:SF4">
    <property type="entry name" value="ALPHA-PROTEIN KINASE VWKA"/>
    <property type="match status" value="1"/>
</dbReference>
<dbReference type="InterPro" id="IPR036465">
    <property type="entry name" value="vWFA_dom_sf"/>
</dbReference>
<dbReference type="AlphaFoldDB" id="A0AAE0JLW9"/>
<gene>
    <name evidence="9" type="ORF">B0H65DRAFT_556564</name>
</gene>
<evidence type="ECO:0000256" key="2">
    <source>
        <dbReference type="ARBA" id="ARBA00022525"/>
    </source>
</evidence>
<name>A0AAE0JLW9_9PEZI</name>
<evidence type="ECO:0000313" key="9">
    <source>
        <dbReference type="EMBL" id="KAK3351811.1"/>
    </source>
</evidence>
<feature type="compositionally biased region" description="Polar residues" evidence="7">
    <location>
        <begin position="122"/>
        <end position="140"/>
    </location>
</feature>
<evidence type="ECO:0000256" key="3">
    <source>
        <dbReference type="ARBA" id="ARBA00022527"/>
    </source>
</evidence>
<feature type="region of interest" description="Disordered" evidence="7">
    <location>
        <begin position="55"/>
        <end position="140"/>
    </location>
</feature>
<accession>A0AAE0JLW9</accession>
<evidence type="ECO:0000313" key="10">
    <source>
        <dbReference type="Proteomes" id="UP001278500"/>
    </source>
</evidence>
<feature type="compositionally biased region" description="Low complexity" evidence="7">
    <location>
        <begin position="55"/>
        <end position="76"/>
    </location>
</feature>
<keyword evidence="6" id="KW-0418">Kinase</keyword>
<dbReference type="Gene3D" id="3.30.200.20">
    <property type="entry name" value="Phosphorylase Kinase, domain 1"/>
    <property type="match status" value="1"/>
</dbReference>
<dbReference type="EMBL" id="JAUEPP010000002">
    <property type="protein sequence ID" value="KAK3351811.1"/>
    <property type="molecule type" value="Genomic_DNA"/>
</dbReference>
<feature type="region of interest" description="Disordered" evidence="7">
    <location>
        <begin position="439"/>
        <end position="481"/>
    </location>
</feature>
<feature type="compositionally biased region" description="Low complexity" evidence="7">
    <location>
        <begin position="9"/>
        <end position="31"/>
    </location>
</feature>
<evidence type="ECO:0000259" key="8">
    <source>
        <dbReference type="PROSITE" id="PS51158"/>
    </source>
</evidence>
<dbReference type="GO" id="GO:0004674">
    <property type="term" value="F:protein serine/threonine kinase activity"/>
    <property type="evidence" value="ECO:0007669"/>
    <property type="project" value="UniProtKB-KW"/>
</dbReference>
<dbReference type="Gene3D" id="3.40.50.410">
    <property type="entry name" value="von Willebrand factor, type A domain"/>
    <property type="match status" value="1"/>
</dbReference>
<dbReference type="InterPro" id="IPR011009">
    <property type="entry name" value="Kinase-like_dom_sf"/>
</dbReference>
<reference evidence="9" key="2">
    <citation type="submission" date="2023-06" db="EMBL/GenBank/DDBJ databases">
        <authorList>
            <consortium name="Lawrence Berkeley National Laboratory"/>
            <person name="Haridas S."/>
            <person name="Hensen N."/>
            <person name="Bonometti L."/>
            <person name="Westerberg I."/>
            <person name="Brannstrom I.O."/>
            <person name="Guillou S."/>
            <person name="Cros-Aarteil S."/>
            <person name="Calhoun S."/>
            <person name="Kuo A."/>
            <person name="Mondo S."/>
            <person name="Pangilinan J."/>
            <person name="Riley R."/>
            <person name="Labutti K."/>
            <person name="Andreopoulos B."/>
            <person name="Lipzen A."/>
            <person name="Chen C."/>
            <person name="Yanf M."/>
            <person name="Daum C."/>
            <person name="Ng V."/>
            <person name="Clum A."/>
            <person name="Steindorff A."/>
            <person name="Ohm R."/>
            <person name="Martin F."/>
            <person name="Silar P."/>
            <person name="Natvig D."/>
            <person name="Lalanne C."/>
            <person name="Gautier V."/>
            <person name="Ament-Velasquez S.L."/>
            <person name="Kruys A."/>
            <person name="Hutchinson M.I."/>
            <person name="Powell A.J."/>
            <person name="Barry K."/>
            <person name="Miller A.N."/>
            <person name="Grigoriev I.V."/>
            <person name="Debuchy R."/>
            <person name="Gladieux P."/>
            <person name="Thoren M.H."/>
            <person name="Johannesson H."/>
        </authorList>
    </citation>
    <scope>NUCLEOTIDE SEQUENCE</scope>
    <source>
        <strain evidence="9">CBS 560.94</strain>
    </source>
</reference>
<dbReference type="Gene3D" id="3.20.200.10">
    <property type="entry name" value="MHCK/EF2 kinase"/>
    <property type="match status" value="1"/>
</dbReference>
<feature type="domain" description="Alpha-type protein kinase" evidence="8">
    <location>
        <begin position="507"/>
        <end position="739"/>
    </location>
</feature>
<proteinExistence type="predicted"/>
<evidence type="ECO:0000256" key="6">
    <source>
        <dbReference type="ARBA" id="ARBA00022777"/>
    </source>
</evidence>
<feature type="region of interest" description="Disordered" evidence="7">
    <location>
        <begin position="1"/>
        <end position="38"/>
    </location>
</feature>
<dbReference type="SUPFAM" id="SSF53300">
    <property type="entry name" value="vWA-like"/>
    <property type="match status" value="1"/>
</dbReference>
<keyword evidence="2" id="KW-0964">Secreted</keyword>
<comment type="caution">
    <text evidence="9">The sequence shown here is derived from an EMBL/GenBank/DDBJ whole genome shotgun (WGS) entry which is preliminary data.</text>
</comment>
<comment type="subcellular location">
    <subcellularLocation>
        <location evidence="1">Secreted</location>
    </subcellularLocation>
</comment>
<protein>
    <recommendedName>
        <fullName evidence="8">Alpha-type protein kinase domain-containing protein</fullName>
    </recommendedName>
</protein>
<dbReference type="SUPFAM" id="SSF56112">
    <property type="entry name" value="Protein kinase-like (PK-like)"/>
    <property type="match status" value="1"/>
</dbReference>
<keyword evidence="5" id="KW-0732">Signal</keyword>